<comment type="caution">
    <text evidence="2">The sequence shown here is derived from an EMBL/GenBank/DDBJ whole genome shotgun (WGS) entry which is preliminary data.</text>
</comment>
<dbReference type="AlphaFoldDB" id="A0A8H6A2V9"/>
<dbReference type="EMBL" id="SPNV01000178">
    <property type="protein sequence ID" value="KAF5859114.1"/>
    <property type="molecule type" value="Genomic_DNA"/>
</dbReference>
<dbReference type="Pfam" id="PF08241">
    <property type="entry name" value="Methyltransf_11"/>
    <property type="match status" value="1"/>
</dbReference>
<name>A0A8H6A2V9_PETAA</name>
<gene>
    <name evidence="2" type="ORF">ETB97_003300</name>
</gene>
<protein>
    <recommendedName>
        <fullName evidence="1">Methyltransferase type 11 domain-containing protein</fullName>
    </recommendedName>
</protein>
<feature type="domain" description="Methyltransferase type 11" evidence="1">
    <location>
        <begin position="53"/>
        <end position="161"/>
    </location>
</feature>
<reference evidence="2 3" key="1">
    <citation type="submission" date="2019-04" db="EMBL/GenBank/DDBJ databases">
        <title>Aspergillus burnettii sp. nov., novel species from soil in southeast Queensland.</title>
        <authorList>
            <person name="Gilchrist C.L.M."/>
            <person name="Pitt J.I."/>
            <person name="Lange L."/>
            <person name="Lacey H.J."/>
            <person name="Vuong D."/>
            <person name="Midgley D.J."/>
            <person name="Greenfield P."/>
            <person name="Bradbury M."/>
            <person name="Lacey E."/>
            <person name="Busk P.K."/>
            <person name="Pilgaard B."/>
            <person name="Chooi Y.H."/>
            <person name="Piggott A.M."/>
        </authorList>
    </citation>
    <scope>NUCLEOTIDE SEQUENCE [LARGE SCALE GENOMIC DNA]</scope>
    <source>
        <strain evidence="2 3">FRR 5400</strain>
    </source>
</reference>
<evidence type="ECO:0000313" key="2">
    <source>
        <dbReference type="EMBL" id="KAF5859114.1"/>
    </source>
</evidence>
<evidence type="ECO:0000313" key="3">
    <source>
        <dbReference type="Proteomes" id="UP000541154"/>
    </source>
</evidence>
<dbReference type="Proteomes" id="UP000541154">
    <property type="component" value="Unassembled WGS sequence"/>
</dbReference>
<accession>A0A8H6A2V9</accession>
<keyword evidence="3" id="KW-1185">Reference proteome</keyword>
<dbReference type="CDD" id="cd02440">
    <property type="entry name" value="AdoMet_MTases"/>
    <property type="match status" value="1"/>
</dbReference>
<dbReference type="InterPro" id="IPR013216">
    <property type="entry name" value="Methyltransf_11"/>
</dbReference>
<dbReference type="InterPro" id="IPR029063">
    <property type="entry name" value="SAM-dependent_MTases_sf"/>
</dbReference>
<dbReference type="Gene3D" id="3.40.50.150">
    <property type="entry name" value="Vaccinia Virus protein VP39"/>
    <property type="match status" value="1"/>
</dbReference>
<dbReference type="GO" id="GO:0008757">
    <property type="term" value="F:S-adenosylmethionine-dependent methyltransferase activity"/>
    <property type="evidence" value="ECO:0007669"/>
    <property type="project" value="InterPro"/>
</dbReference>
<sequence>MAHDLNAEAIESWDVNATFWDKRMGTTGNKWYNKLEIPVLEKLARVDPGTHALDLATGNGLVARWLAAQGAQVIATDVSPKMIEIAEGYQTNTERGSPRITYKLLDLSSADGVAWKDILTAAEKVGGFEIVTMNMAAMDISTLQPLATMLPKLLRPGGRFVANTLHPVFHTTSGSREIELRINEENGMTEPVYTFSLTHYMNKPPARGVAIEGQPKLQIYYHRPLHELFRPFFQAGLFLDALEEPTFSAPDEQQKMRLDADENFREMPPIMGFRMRRLN</sequence>
<dbReference type="SUPFAM" id="SSF53335">
    <property type="entry name" value="S-adenosyl-L-methionine-dependent methyltransferases"/>
    <property type="match status" value="1"/>
</dbReference>
<organism evidence="2 3">
    <name type="scientific">Petromyces alliaceus</name>
    <name type="common">Aspergillus alliaceus</name>
    <dbReference type="NCBI Taxonomy" id="209559"/>
    <lineage>
        <taxon>Eukaryota</taxon>
        <taxon>Fungi</taxon>
        <taxon>Dikarya</taxon>
        <taxon>Ascomycota</taxon>
        <taxon>Pezizomycotina</taxon>
        <taxon>Eurotiomycetes</taxon>
        <taxon>Eurotiomycetidae</taxon>
        <taxon>Eurotiales</taxon>
        <taxon>Aspergillaceae</taxon>
        <taxon>Aspergillus</taxon>
        <taxon>Aspergillus subgen. Circumdati</taxon>
    </lineage>
</organism>
<proteinExistence type="predicted"/>
<evidence type="ECO:0000259" key="1">
    <source>
        <dbReference type="Pfam" id="PF08241"/>
    </source>
</evidence>